<dbReference type="RefSeq" id="WP_208196747.1">
    <property type="nucleotide sequence ID" value="NZ_CP076023.1"/>
</dbReference>
<feature type="transmembrane region" description="Helical" evidence="1">
    <location>
        <begin position="308"/>
        <end position="331"/>
    </location>
</feature>
<organism evidence="2 3">
    <name type="scientific">Cellulomonas dongxiuzhuiae</name>
    <dbReference type="NCBI Taxonomy" id="2819979"/>
    <lineage>
        <taxon>Bacteria</taxon>
        <taxon>Bacillati</taxon>
        <taxon>Actinomycetota</taxon>
        <taxon>Actinomycetes</taxon>
        <taxon>Micrococcales</taxon>
        <taxon>Cellulomonadaceae</taxon>
        <taxon>Cellulomonas</taxon>
    </lineage>
</organism>
<keyword evidence="3" id="KW-1185">Reference proteome</keyword>
<accession>A0ABX8GK06</accession>
<sequence length="365" mass="37411">MEGSPVRIPIRCTVVAALVALVGGLVAGPAAGSTSDEAAPDAGATVTWTVQPATADGPDGRISLRHVLDPGASVTDHVAITNFSERSATFAVYAGDGVVSDSGHFDLPPGDSSAQDGGAWLTLGDVPGAERVDDGTLRLTLDPGAAVTVPLAITVPADATPGDHPAGVVAELVSGDTVRLAARVGTRLHLRVTGDVVASLAPQDVTTRWEPSWNPFAPGTVHVRYRVANTGDVRLAARAATTLAGPFGAGAAEHAVDVREVLPGQSALVEAELEVWPVVRVAGHVDARPWVVGEDVVDAALRTGSAQVAVWVVPWSQLALLVLVVGGVLGVRWGRRRSARRVQARIDAALAEAGVAREPASTTQP</sequence>
<evidence type="ECO:0000256" key="1">
    <source>
        <dbReference type="SAM" id="Phobius"/>
    </source>
</evidence>
<reference evidence="2 3" key="1">
    <citation type="submission" date="2021-05" db="EMBL/GenBank/DDBJ databases">
        <title>Novel species in genus Cellulomonas.</title>
        <authorList>
            <person name="Zhang G."/>
        </authorList>
    </citation>
    <scope>NUCLEOTIDE SEQUENCE [LARGE SCALE GENOMIC DNA]</scope>
    <source>
        <strain evidence="3">zg-ZUI157</strain>
    </source>
</reference>
<keyword evidence="1" id="KW-0812">Transmembrane</keyword>
<protein>
    <submittedName>
        <fullName evidence="2">DUF916 domain-containing protein</fullName>
    </submittedName>
</protein>
<evidence type="ECO:0000313" key="3">
    <source>
        <dbReference type="Proteomes" id="UP000679335"/>
    </source>
</evidence>
<evidence type="ECO:0000313" key="2">
    <source>
        <dbReference type="EMBL" id="QWC16183.1"/>
    </source>
</evidence>
<keyword evidence="1" id="KW-0472">Membrane</keyword>
<name>A0ABX8GK06_9CELL</name>
<dbReference type="Proteomes" id="UP000679335">
    <property type="component" value="Chromosome"/>
</dbReference>
<proteinExistence type="predicted"/>
<keyword evidence="1" id="KW-1133">Transmembrane helix</keyword>
<dbReference type="EMBL" id="CP076023">
    <property type="protein sequence ID" value="QWC16183.1"/>
    <property type="molecule type" value="Genomic_DNA"/>
</dbReference>
<gene>
    <name evidence="2" type="ORF">KKR89_00400</name>
</gene>